<proteinExistence type="predicted"/>
<dbReference type="VEuPathDB" id="VectorBase:AMEC019415"/>
<accession>A0A182UFF0</accession>
<feature type="region of interest" description="Disordered" evidence="1">
    <location>
        <begin position="36"/>
        <end position="111"/>
    </location>
</feature>
<protein>
    <submittedName>
        <fullName evidence="2">Uncharacterized protein</fullName>
    </submittedName>
</protein>
<dbReference type="AlphaFoldDB" id="A0A182UFF0"/>
<name>A0A182UFF0_9DIPT</name>
<evidence type="ECO:0000313" key="2">
    <source>
        <dbReference type="EnsemblMetazoa" id="AMEC019415-PA"/>
    </source>
</evidence>
<evidence type="ECO:0000313" key="3">
    <source>
        <dbReference type="Proteomes" id="UP000075902"/>
    </source>
</evidence>
<evidence type="ECO:0000256" key="1">
    <source>
        <dbReference type="SAM" id="MobiDB-lite"/>
    </source>
</evidence>
<dbReference type="EnsemblMetazoa" id="AMEC019415-RA">
    <property type="protein sequence ID" value="AMEC019415-PA"/>
    <property type="gene ID" value="AMEC019415"/>
</dbReference>
<organism evidence="2 3">
    <name type="scientific">Anopheles melas</name>
    <dbReference type="NCBI Taxonomy" id="34690"/>
    <lineage>
        <taxon>Eukaryota</taxon>
        <taxon>Metazoa</taxon>
        <taxon>Ecdysozoa</taxon>
        <taxon>Arthropoda</taxon>
        <taxon>Hexapoda</taxon>
        <taxon>Insecta</taxon>
        <taxon>Pterygota</taxon>
        <taxon>Neoptera</taxon>
        <taxon>Endopterygota</taxon>
        <taxon>Diptera</taxon>
        <taxon>Nematocera</taxon>
        <taxon>Culicoidea</taxon>
        <taxon>Culicidae</taxon>
        <taxon>Anophelinae</taxon>
        <taxon>Anopheles</taxon>
    </lineage>
</organism>
<reference evidence="3" key="1">
    <citation type="submission" date="2014-01" db="EMBL/GenBank/DDBJ databases">
        <title>The Genome Sequence of Anopheles melas CM1001059_A (V2).</title>
        <authorList>
            <consortium name="The Broad Institute Genomics Platform"/>
            <person name="Neafsey D.E."/>
            <person name="Besansky N."/>
            <person name="Howell P."/>
            <person name="Walton C."/>
            <person name="Young S.K."/>
            <person name="Zeng Q."/>
            <person name="Gargeya S."/>
            <person name="Fitzgerald M."/>
            <person name="Haas B."/>
            <person name="Abouelleil A."/>
            <person name="Allen A.W."/>
            <person name="Alvarado L."/>
            <person name="Arachchi H.M."/>
            <person name="Berlin A.M."/>
            <person name="Chapman S.B."/>
            <person name="Gainer-Dewar J."/>
            <person name="Goldberg J."/>
            <person name="Griggs A."/>
            <person name="Gujja S."/>
            <person name="Hansen M."/>
            <person name="Howarth C."/>
            <person name="Imamovic A."/>
            <person name="Ireland A."/>
            <person name="Larimer J."/>
            <person name="McCowan C."/>
            <person name="Murphy C."/>
            <person name="Pearson M."/>
            <person name="Poon T.W."/>
            <person name="Priest M."/>
            <person name="Roberts A."/>
            <person name="Saif S."/>
            <person name="Shea T."/>
            <person name="Sisk P."/>
            <person name="Sykes S."/>
            <person name="Wortman J."/>
            <person name="Nusbaum C."/>
            <person name="Birren B."/>
        </authorList>
    </citation>
    <scope>NUCLEOTIDE SEQUENCE [LARGE SCALE GENOMIC DNA]</scope>
    <source>
        <strain evidence="3">CM1001059</strain>
    </source>
</reference>
<dbReference type="Proteomes" id="UP000075902">
    <property type="component" value="Unassembled WGS sequence"/>
</dbReference>
<sequence length="111" mass="11962">MLPSASEPVVRVAPYGHECPLVLEMKGSTTVKAGALSSLRSRKDEQRAVTAELPIPGRSKTKREGGKKEQQKAELKVRRKNRYPLVTIAGSGSGSSSGSRKRKRNGATTET</sequence>
<feature type="compositionally biased region" description="Basic and acidic residues" evidence="1">
    <location>
        <begin position="62"/>
        <end position="76"/>
    </location>
</feature>
<reference evidence="2" key="2">
    <citation type="submission" date="2020-05" db="UniProtKB">
        <authorList>
            <consortium name="EnsemblMetazoa"/>
        </authorList>
    </citation>
    <scope>IDENTIFICATION</scope>
    <source>
        <strain evidence="2">CM1001059</strain>
    </source>
</reference>
<keyword evidence="3" id="KW-1185">Reference proteome</keyword>